<dbReference type="EMBL" id="CP042997">
    <property type="protein sequence ID" value="QEH34964.1"/>
    <property type="molecule type" value="Genomic_DNA"/>
</dbReference>
<feature type="region of interest" description="Disordered" evidence="1">
    <location>
        <begin position="174"/>
        <end position="194"/>
    </location>
</feature>
<dbReference type="SUPFAM" id="SSF110296">
    <property type="entry name" value="Oligoxyloglucan reducing end-specific cellobiohydrolase"/>
    <property type="match status" value="1"/>
</dbReference>
<dbReference type="Proteomes" id="UP000324233">
    <property type="component" value="Chromosome"/>
</dbReference>
<protein>
    <recommendedName>
        <fullName evidence="5">BNR/Asp-box repeat protein</fullName>
    </recommendedName>
</protein>
<keyword evidence="4" id="KW-1185">Reference proteome</keyword>
<evidence type="ECO:0008006" key="5">
    <source>
        <dbReference type="Google" id="ProtNLM"/>
    </source>
</evidence>
<dbReference type="Gene3D" id="2.130.10.10">
    <property type="entry name" value="YVTN repeat-like/Quinoprotein amine dehydrogenase"/>
    <property type="match status" value="1"/>
</dbReference>
<evidence type="ECO:0000256" key="2">
    <source>
        <dbReference type="SAM" id="SignalP"/>
    </source>
</evidence>
<gene>
    <name evidence="3" type="ORF">OJF2_35090</name>
</gene>
<dbReference type="RefSeq" id="WP_148594822.1">
    <property type="nucleotide sequence ID" value="NZ_CP042997.1"/>
</dbReference>
<dbReference type="Gene3D" id="2.120.10.10">
    <property type="match status" value="1"/>
</dbReference>
<feature type="signal peptide" evidence="2">
    <location>
        <begin position="1"/>
        <end position="24"/>
    </location>
</feature>
<dbReference type="OrthoDB" id="2514479at2"/>
<dbReference type="CDD" id="cd15482">
    <property type="entry name" value="Sialidase_non-viral"/>
    <property type="match status" value="2"/>
</dbReference>
<evidence type="ECO:0000256" key="1">
    <source>
        <dbReference type="SAM" id="MobiDB-lite"/>
    </source>
</evidence>
<dbReference type="KEGG" id="agv:OJF2_35090"/>
<accession>A0A5B9W3Y6</accession>
<dbReference type="AlphaFoldDB" id="A0A5B9W3Y6"/>
<sequence length="465" mass="50200" precursor="true">MRMRTISPTIILCLLVGTEQRALAAGKPSVSVGPNVQVSRANARVPHAEVVIAADPTRPEHLLAASMLAAEEGAKEESRVVVYSSSDGGRTWAVSFEPSAKADPALAFGPDGTAHLAVIAPEGEDKFRILVFRLAHGGQQWQRITGGDRFSLDRPFLAVGQAGPGRGTLYLSGTGGERTARSNSRPAVHRSEGEHGLEPVAAWDPDHIQAGDNYANGSLVVLSDGTVVTSYPCMPFAGWKDSIKPVLSAGWKVGLTPTGFECELLVRRIAVGGRLLEGQAPVQPHYLHASLPAMASDAGEGRHKDRVYLTWSQWDEVGRRVMLSRSEDRGAHWSEPVPLSEQPAEGAGYHAFLPAVAVNKAGVVAVSWYDTRERDRIGKPAWDLRLRVSADGGRAWQPSVRVTSQTSVFSGEDPEEEHRRIRRPLWLGDTAGLCADADGAFHPLWIDNRTGERQVWTAAVHVGAE</sequence>
<proteinExistence type="predicted"/>
<evidence type="ECO:0000313" key="4">
    <source>
        <dbReference type="Proteomes" id="UP000324233"/>
    </source>
</evidence>
<keyword evidence="2" id="KW-0732">Signal</keyword>
<evidence type="ECO:0000313" key="3">
    <source>
        <dbReference type="EMBL" id="QEH34964.1"/>
    </source>
</evidence>
<name>A0A5B9W3Y6_9BACT</name>
<organism evidence="3 4">
    <name type="scientific">Aquisphaera giovannonii</name>
    <dbReference type="NCBI Taxonomy" id="406548"/>
    <lineage>
        <taxon>Bacteria</taxon>
        <taxon>Pseudomonadati</taxon>
        <taxon>Planctomycetota</taxon>
        <taxon>Planctomycetia</taxon>
        <taxon>Isosphaerales</taxon>
        <taxon>Isosphaeraceae</taxon>
        <taxon>Aquisphaera</taxon>
    </lineage>
</organism>
<feature type="chain" id="PRO_5022734595" description="BNR/Asp-box repeat protein" evidence="2">
    <location>
        <begin position="25"/>
        <end position="465"/>
    </location>
</feature>
<reference evidence="3 4" key="1">
    <citation type="submission" date="2019-08" db="EMBL/GenBank/DDBJ databases">
        <title>Deep-cultivation of Planctomycetes and their phenomic and genomic characterization uncovers novel biology.</title>
        <authorList>
            <person name="Wiegand S."/>
            <person name="Jogler M."/>
            <person name="Boedeker C."/>
            <person name="Pinto D."/>
            <person name="Vollmers J."/>
            <person name="Rivas-Marin E."/>
            <person name="Kohn T."/>
            <person name="Peeters S.H."/>
            <person name="Heuer A."/>
            <person name="Rast P."/>
            <person name="Oberbeckmann S."/>
            <person name="Bunk B."/>
            <person name="Jeske O."/>
            <person name="Meyerdierks A."/>
            <person name="Storesund J.E."/>
            <person name="Kallscheuer N."/>
            <person name="Luecker S."/>
            <person name="Lage O.M."/>
            <person name="Pohl T."/>
            <person name="Merkel B.J."/>
            <person name="Hornburger P."/>
            <person name="Mueller R.-W."/>
            <person name="Bruemmer F."/>
            <person name="Labrenz M."/>
            <person name="Spormann A.M."/>
            <person name="Op den Camp H."/>
            <person name="Overmann J."/>
            <person name="Amann R."/>
            <person name="Jetten M.S.M."/>
            <person name="Mascher T."/>
            <person name="Medema M.H."/>
            <person name="Devos D.P."/>
            <person name="Kaster A.-K."/>
            <person name="Ovreas L."/>
            <person name="Rohde M."/>
            <person name="Galperin M.Y."/>
            <person name="Jogler C."/>
        </authorList>
    </citation>
    <scope>NUCLEOTIDE SEQUENCE [LARGE SCALE GENOMIC DNA]</scope>
    <source>
        <strain evidence="3 4">OJF2</strain>
    </source>
</reference>
<dbReference type="InterPro" id="IPR015943">
    <property type="entry name" value="WD40/YVTN_repeat-like_dom_sf"/>
</dbReference>